<evidence type="ECO:0000313" key="10">
    <source>
        <dbReference type="EMBL" id="PIQ88651.1"/>
    </source>
</evidence>
<keyword evidence="7" id="KW-0456">Lyase</keyword>
<proteinExistence type="predicted"/>
<dbReference type="InterPro" id="IPR003826">
    <property type="entry name" value="AdoMetDC_fam_prok"/>
</dbReference>
<comment type="caution">
    <text evidence="10">The sequence shown here is derived from an EMBL/GenBank/DDBJ whole genome shotgun (WGS) entry which is preliminary data.</text>
</comment>
<evidence type="ECO:0000256" key="5">
    <source>
        <dbReference type="ARBA" id="ARBA00023115"/>
    </source>
</evidence>
<dbReference type="InterPro" id="IPR016067">
    <property type="entry name" value="S-AdoMet_deCO2ase_core"/>
</dbReference>
<dbReference type="GO" id="GO:0005829">
    <property type="term" value="C:cytosol"/>
    <property type="evidence" value="ECO:0007669"/>
    <property type="project" value="TreeGrafter"/>
</dbReference>
<sequence>MMDKLAGKESGVKIRNSSSSKGASCIKVLAREKENNVPLLKISNETNNLAKGSLVFGYQLLLDLYDCKPGACDDIDLCYKFLDEVVDFLGMEKQAPPYIFRSDGIKFPDKAGLSGWAPLIESSIVIHTLTPKNFISIDIYCCREFDVEKAKQFSQSFFMSKRIDGQFVERGLDYYK</sequence>
<name>A0A2H0LW96_9BACT</name>
<keyword evidence="6" id="KW-0865">Zymogen</keyword>
<dbReference type="GO" id="GO:0004014">
    <property type="term" value="F:adenosylmethionine decarboxylase activity"/>
    <property type="evidence" value="ECO:0007669"/>
    <property type="project" value="InterPro"/>
</dbReference>
<dbReference type="Gene3D" id="3.60.90.10">
    <property type="entry name" value="S-adenosylmethionine decarboxylase"/>
    <property type="match status" value="1"/>
</dbReference>
<evidence type="ECO:0008006" key="12">
    <source>
        <dbReference type="Google" id="ProtNLM"/>
    </source>
</evidence>
<protein>
    <recommendedName>
        <fullName evidence="12">Adenosylmethionine decarboxylase</fullName>
    </recommendedName>
</protein>
<reference evidence="10 11" key="1">
    <citation type="submission" date="2017-09" db="EMBL/GenBank/DDBJ databases">
        <title>Depth-based differentiation of microbial function through sediment-hosted aquifers and enrichment of novel symbionts in the deep terrestrial subsurface.</title>
        <authorList>
            <person name="Probst A.J."/>
            <person name="Ladd B."/>
            <person name="Jarett J.K."/>
            <person name="Geller-Mcgrath D.E."/>
            <person name="Sieber C.M."/>
            <person name="Emerson J.B."/>
            <person name="Anantharaman K."/>
            <person name="Thomas B.C."/>
            <person name="Malmstrom R."/>
            <person name="Stieglmeier M."/>
            <person name="Klingl A."/>
            <person name="Woyke T."/>
            <person name="Ryan C.M."/>
            <person name="Banfield J.F."/>
        </authorList>
    </citation>
    <scope>NUCLEOTIDE SEQUENCE [LARGE SCALE GENOMIC DNA]</scope>
    <source>
        <strain evidence="10">CG11_big_fil_rev_8_21_14_0_20_42_13</strain>
    </source>
</reference>
<keyword evidence="3" id="KW-0068">Autocatalytic cleavage</keyword>
<comment type="cofactor">
    <cofactor evidence="1">
        <name>pyruvate</name>
        <dbReference type="ChEBI" id="CHEBI:15361"/>
    </cofactor>
</comment>
<dbReference type="SUPFAM" id="SSF56276">
    <property type="entry name" value="S-adenosylmethionine decarboxylase"/>
    <property type="match status" value="1"/>
</dbReference>
<evidence type="ECO:0000256" key="9">
    <source>
        <dbReference type="ARBA" id="ARBA00023317"/>
    </source>
</evidence>
<dbReference type="EMBL" id="PCWA01000092">
    <property type="protein sequence ID" value="PIQ88651.1"/>
    <property type="molecule type" value="Genomic_DNA"/>
</dbReference>
<dbReference type="PANTHER" id="PTHR33866:SF2">
    <property type="entry name" value="S-ADENOSYLMETHIONINE DECARBOXYLASE PROENZYME"/>
    <property type="match status" value="1"/>
</dbReference>
<dbReference type="AlphaFoldDB" id="A0A2H0LW96"/>
<evidence type="ECO:0000256" key="2">
    <source>
        <dbReference type="ARBA" id="ARBA00022793"/>
    </source>
</evidence>
<evidence type="ECO:0000256" key="6">
    <source>
        <dbReference type="ARBA" id="ARBA00023145"/>
    </source>
</evidence>
<evidence type="ECO:0000256" key="8">
    <source>
        <dbReference type="ARBA" id="ARBA00023270"/>
    </source>
</evidence>
<evidence type="ECO:0000256" key="3">
    <source>
        <dbReference type="ARBA" id="ARBA00022813"/>
    </source>
</evidence>
<dbReference type="GO" id="GO:0008295">
    <property type="term" value="P:spermidine biosynthetic process"/>
    <property type="evidence" value="ECO:0007669"/>
    <property type="project" value="UniProtKB-KW"/>
</dbReference>
<evidence type="ECO:0000256" key="1">
    <source>
        <dbReference type="ARBA" id="ARBA00001928"/>
    </source>
</evidence>
<dbReference type="Pfam" id="PF02675">
    <property type="entry name" value="AdoMet_dc"/>
    <property type="match status" value="1"/>
</dbReference>
<keyword evidence="9" id="KW-0670">Pyruvate</keyword>
<evidence type="ECO:0000313" key="11">
    <source>
        <dbReference type="Proteomes" id="UP000229641"/>
    </source>
</evidence>
<evidence type="ECO:0000256" key="7">
    <source>
        <dbReference type="ARBA" id="ARBA00023239"/>
    </source>
</evidence>
<evidence type="ECO:0000256" key="4">
    <source>
        <dbReference type="ARBA" id="ARBA00023066"/>
    </source>
</evidence>
<keyword evidence="5" id="KW-0620">Polyamine biosynthesis</keyword>
<keyword evidence="8" id="KW-0704">Schiff base</keyword>
<gene>
    <name evidence="10" type="ORF">COV72_06905</name>
</gene>
<organism evidence="10 11">
    <name type="scientific">Candidatus Ghiorseimicrobium undicola</name>
    <dbReference type="NCBI Taxonomy" id="1974746"/>
    <lineage>
        <taxon>Bacteria</taxon>
        <taxon>Pseudomonadati</taxon>
        <taxon>Candidatus Omnitrophota</taxon>
        <taxon>Candidatus Ghiorseimicrobium</taxon>
    </lineage>
</organism>
<keyword evidence="4" id="KW-0745">Spermidine biosynthesis</keyword>
<keyword evidence="2" id="KW-0210">Decarboxylase</keyword>
<dbReference type="PANTHER" id="PTHR33866">
    <property type="entry name" value="S-ADENOSYLMETHIONINE DECARBOXYLASE PROENZYME"/>
    <property type="match status" value="1"/>
</dbReference>
<dbReference type="Proteomes" id="UP000229641">
    <property type="component" value="Unassembled WGS sequence"/>
</dbReference>
<accession>A0A2H0LW96</accession>